<keyword evidence="2" id="KW-1185">Reference proteome</keyword>
<name>A0ABM7NR96_9VIRU</name>
<dbReference type="Proteomes" id="UP001321479">
    <property type="component" value="Segment"/>
</dbReference>
<dbReference type="GeneID" id="80557821"/>
<organism evidence="1 2">
    <name type="scientific">Cotonvirus japonicus</name>
    <dbReference type="NCBI Taxonomy" id="2811091"/>
    <lineage>
        <taxon>Viruses</taxon>
        <taxon>Varidnaviria</taxon>
        <taxon>Bamfordvirae</taxon>
        <taxon>Nucleocytoviricota</taxon>
        <taxon>Megaviricetes</taxon>
        <taxon>Imitervirales</taxon>
        <taxon>Mimiviridae</taxon>
        <taxon>Megamimivirinae</taxon>
        <taxon>Cotonvirus</taxon>
        <taxon>Cotonvirus japonicum</taxon>
    </lineage>
</organism>
<proteinExistence type="predicted"/>
<sequence>MQTSNSENYIGGLKNLKQENEKKYLNDCLENAEKIGNLLVKRDSYFDKFIMKKFKKEFESGKDIDQIDFNISAEDIPEYKTELSNLDECFKKYGFSNLKLNERLNKSNIFKISRAHKINYGGMDGSVYTDLPGIHIRF</sequence>
<dbReference type="EMBL" id="AP024483">
    <property type="protein sequence ID" value="BCS82616.1"/>
    <property type="molecule type" value="Genomic_DNA"/>
</dbReference>
<evidence type="ECO:0000313" key="2">
    <source>
        <dbReference type="Proteomes" id="UP001321479"/>
    </source>
</evidence>
<evidence type="ECO:0000313" key="1">
    <source>
        <dbReference type="EMBL" id="BCS82616.1"/>
    </source>
</evidence>
<reference evidence="1 2" key="1">
    <citation type="submission" date="2021-02" db="EMBL/GenBank/DDBJ databases">
        <title>Cotonvirus japonicus, which uses Golgi apparatus of host cells for its virion factory, phylogenetically links tailed tupanvirus and icosahedral mimivirus.</title>
        <authorList>
            <person name="Takahashi H."/>
            <person name="Fukaya S."/>
            <person name="Song C."/>
            <person name="Murata K."/>
            <person name="Takemura M."/>
        </authorList>
    </citation>
    <scope>NUCLEOTIDE SEQUENCE [LARGE SCALE GENOMIC DNA]</scope>
</reference>
<dbReference type="RefSeq" id="YP_010841224.1">
    <property type="nucleotide sequence ID" value="NC_079139.1"/>
</dbReference>
<accession>A0ABM7NR96</accession>
<protein>
    <submittedName>
        <fullName evidence="1">Uncharacterized protein</fullName>
    </submittedName>
</protein>